<dbReference type="PANTHER" id="PTHR10978:SF5">
    <property type="entry name" value="SUCCINATE DEHYDROGENASE CYTOCHROME B560 SUBUNIT, MITOCHONDRIAL"/>
    <property type="match status" value="1"/>
</dbReference>
<keyword evidence="9 12" id="KW-0408">Iron</keyword>
<dbReference type="GO" id="GO:0016020">
    <property type="term" value="C:membrane"/>
    <property type="evidence" value="ECO:0007669"/>
    <property type="project" value="UniProtKB-SubCell"/>
</dbReference>
<keyword evidence="10 13" id="KW-0472">Membrane</keyword>
<proteinExistence type="inferred from homology"/>
<dbReference type="PANTHER" id="PTHR10978">
    <property type="entry name" value="SUCCINATE DEHYDROGENASE CYTOCHROME B560 SUBUNIT"/>
    <property type="match status" value="1"/>
</dbReference>
<evidence type="ECO:0000256" key="5">
    <source>
        <dbReference type="ARBA" id="ARBA00022617"/>
    </source>
</evidence>
<dbReference type="PROSITE" id="PS01000">
    <property type="entry name" value="SDH_CYT_1"/>
    <property type="match status" value="1"/>
</dbReference>
<keyword evidence="6 13" id="KW-0812">Transmembrane</keyword>
<comment type="function">
    <text evidence="1">Membrane-anchoring subunit of succinate dehydrogenase (SDH).</text>
</comment>
<comment type="subcellular location">
    <subcellularLocation>
        <location evidence="2">Membrane</location>
        <topology evidence="2">Multi-pass membrane protein</topology>
    </subcellularLocation>
</comment>
<organism evidence="14 15">
    <name type="scientific">Methylomarinum roseum</name>
    <dbReference type="NCBI Taxonomy" id="3067653"/>
    <lineage>
        <taxon>Bacteria</taxon>
        <taxon>Pseudomonadati</taxon>
        <taxon>Pseudomonadota</taxon>
        <taxon>Gammaproteobacteria</taxon>
        <taxon>Methylococcales</taxon>
        <taxon>Methylococcaceae</taxon>
        <taxon>Methylomarinum</taxon>
    </lineage>
</organism>
<evidence type="ECO:0000256" key="9">
    <source>
        <dbReference type="ARBA" id="ARBA00023004"/>
    </source>
</evidence>
<accession>A0AAU7NQI2</accession>
<dbReference type="Proteomes" id="UP001225378">
    <property type="component" value="Chromosome"/>
</dbReference>
<evidence type="ECO:0000256" key="12">
    <source>
        <dbReference type="PIRSR" id="PIRSR000178-1"/>
    </source>
</evidence>
<dbReference type="RefSeq" id="WP_305907998.1">
    <property type="nucleotide sequence ID" value="NZ_CP157743.1"/>
</dbReference>
<dbReference type="AlphaFoldDB" id="A0AAU7NQI2"/>
<dbReference type="SUPFAM" id="SSF81343">
    <property type="entry name" value="Fumarate reductase respiratory complex transmembrane subunits"/>
    <property type="match status" value="1"/>
</dbReference>
<dbReference type="Pfam" id="PF01127">
    <property type="entry name" value="Sdh_cyt"/>
    <property type="match status" value="1"/>
</dbReference>
<name>A0AAU7NQI2_9GAMM</name>
<comment type="subunit">
    <text evidence="11">Part of an enzyme complex containing four subunits: a flavoprotein, an iron-sulfur protein, plus two membrane-anchoring proteins, SdhC and SdhD. The complex can form homotrimers.</text>
</comment>
<evidence type="ECO:0000256" key="8">
    <source>
        <dbReference type="ARBA" id="ARBA00022989"/>
    </source>
</evidence>
<evidence type="ECO:0000256" key="7">
    <source>
        <dbReference type="ARBA" id="ARBA00022723"/>
    </source>
</evidence>
<evidence type="ECO:0000313" key="14">
    <source>
        <dbReference type="EMBL" id="XBS19249.1"/>
    </source>
</evidence>
<reference evidence="14 15" key="1">
    <citation type="journal article" date="2024" name="Microbiology">
        <title>Methylomarinum rosea sp. nov., a novel halophilic methanotrophic bacterium from the hypersaline Lake Elton.</title>
        <authorList>
            <person name="Suleimanov R.Z."/>
            <person name="Oshkin I.Y."/>
            <person name="Danilova O.V."/>
            <person name="Suzina N.E."/>
            <person name="Dedysh S.N."/>
        </authorList>
    </citation>
    <scope>NUCLEOTIDE SEQUENCE [LARGE SCALE GENOMIC DNA]</scope>
    <source>
        <strain evidence="14 15">Ch1-1</strain>
    </source>
</reference>
<dbReference type="InterPro" id="IPR014314">
    <property type="entry name" value="Succ_DH_cytb556"/>
</dbReference>
<comment type="similarity">
    <text evidence="3">Belongs to the cytochrome b560 family.</text>
</comment>
<dbReference type="InterPro" id="IPR000701">
    <property type="entry name" value="SuccDH_FuR_B_TM-su"/>
</dbReference>
<dbReference type="InterPro" id="IPR018495">
    <property type="entry name" value="Succ_DH_cyt_bsu_CS"/>
</dbReference>
<protein>
    <recommendedName>
        <fullName evidence="4">Succinate dehydrogenase cytochrome b556 subunit</fullName>
    </recommendedName>
</protein>
<feature type="binding site" description="axial binding residue" evidence="12">
    <location>
        <position position="80"/>
    </location>
    <ligand>
        <name>heme</name>
        <dbReference type="ChEBI" id="CHEBI:30413"/>
        <note>ligand shared with second transmembrane subunit</note>
    </ligand>
    <ligandPart>
        <name>Fe</name>
        <dbReference type="ChEBI" id="CHEBI:18248"/>
    </ligandPart>
</feature>
<evidence type="ECO:0000256" key="2">
    <source>
        <dbReference type="ARBA" id="ARBA00004141"/>
    </source>
</evidence>
<evidence type="ECO:0000256" key="6">
    <source>
        <dbReference type="ARBA" id="ARBA00022692"/>
    </source>
</evidence>
<dbReference type="PROSITE" id="PS01001">
    <property type="entry name" value="SDH_CYT_2"/>
    <property type="match status" value="1"/>
</dbReference>
<dbReference type="KEGG" id="mech:Q9L42_012820"/>
<sequence length="124" mass="14071">MNRNRPLSPHLQVYRLPLTGLMSISHRVTGVLLSIGLIFFVYLVSMMASGEDAYQSLQGSLNTLVFKLIVWGFIYALFFHLCHGVRHLIWDSGAGFQRDTMNRYAVIELLASIALTLATFFLYL</sequence>
<evidence type="ECO:0000256" key="10">
    <source>
        <dbReference type="ARBA" id="ARBA00023136"/>
    </source>
</evidence>
<dbReference type="GO" id="GO:0046872">
    <property type="term" value="F:metal ion binding"/>
    <property type="evidence" value="ECO:0007669"/>
    <property type="project" value="UniProtKB-KW"/>
</dbReference>
<gene>
    <name evidence="14" type="primary">sdhC</name>
    <name evidence="14" type="ORF">Q9L42_012820</name>
</gene>
<keyword evidence="15" id="KW-1185">Reference proteome</keyword>
<dbReference type="EMBL" id="CP157743">
    <property type="protein sequence ID" value="XBS19249.1"/>
    <property type="molecule type" value="Genomic_DNA"/>
</dbReference>
<evidence type="ECO:0000256" key="13">
    <source>
        <dbReference type="SAM" id="Phobius"/>
    </source>
</evidence>
<evidence type="ECO:0000256" key="3">
    <source>
        <dbReference type="ARBA" id="ARBA00007244"/>
    </source>
</evidence>
<keyword evidence="5 12" id="KW-0349">Heme</keyword>
<dbReference type="NCBIfam" id="TIGR02970">
    <property type="entry name" value="succ_dehyd_cytB"/>
    <property type="match status" value="1"/>
</dbReference>
<keyword evidence="8 13" id="KW-1133">Transmembrane helix</keyword>
<evidence type="ECO:0000313" key="15">
    <source>
        <dbReference type="Proteomes" id="UP001225378"/>
    </source>
</evidence>
<evidence type="ECO:0000256" key="1">
    <source>
        <dbReference type="ARBA" id="ARBA00004050"/>
    </source>
</evidence>
<dbReference type="InterPro" id="IPR034804">
    <property type="entry name" value="SQR/QFR_C/D"/>
</dbReference>
<feature type="transmembrane region" description="Helical" evidence="13">
    <location>
        <begin position="104"/>
        <end position="123"/>
    </location>
</feature>
<dbReference type="GO" id="GO:0009055">
    <property type="term" value="F:electron transfer activity"/>
    <property type="evidence" value="ECO:0007669"/>
    <property type="project" value="InterPro"/>
</dbReference>
<feature type="transmembrane region" description="Helical" evidence="13">
    <location>
        <begin position="21"/>
        <end position="44"/>
    </location>
</feature>
<dbReference type="GO" id="GO:0006099">
    <property type="term" value="P:tricarboxylic acid cycle"/>
    <property type="evidence" value="ECO:0007669"/>
    <property type="project" value="InterPro"/>
</dbReference>
<evidence type="ECO:0000256" key="4">
    <source>
        <dbReference type="ARBA" id="ARBA00020076"/>
    </source>
</evidence>
<dbReference type="Gene3D" id="1.20.1300.10">
    <property type="entry name" value="Fumarate reductase/succinate dehydrogenase, transmembrane subunit"/>
    <property type="match status" value="1"/>
</dbReference>
<feature type="transmembrane region" description="Helical" evidence="13">
    <location>
        <begin position="64"/>
        <end position="83"/>
    </location>
</feature>
<keyword evidence="7 12" id="KW-0479">Metal-binding</keyword>
<dbReference type="CDD" id="cd03499">
    <property type="entry name" value="SQR_TypeC_SdhC"/>
    <property type="match status" value="1"/>
</dbReference>
<evidence type="ECO:0000256" key="11">
    <source>
        <dbReference type="ARBA" id="ARBA00025912"/>
    </source>
</evidence>
<dbReference type="PIRSF" id="PIRSF000178">
    <property type="entry name" value="SDH_cyt_b560"/>
    <property type="match status" value="1"/>
</dbReference>
<comment type="cofactor">
    <cofactor evidence="12">
        <name>heme</name>
        <dbReference type="ChEBI" id="CHEBI:30413"/>
    </cofactor>
    <text evidence="12">The heme is bound between the two transmembrane subunits.</text>
</comment>